<name>G4D439_9FIRM</name>
<gene>
    <name evidence="1" type="ORF">HMPREF9129_1169</name>
</gene>
<dbReference type="Proteomes" id="UP000003422">
    <property type="component" value="Unassembled WGS sequence"/>
</dbReference>
<reference evidence="1 2" key="1">
    <citation type="submission" date="2011-06" db="EMBL/GenBank/DDBJ databases">
        <authorList>
            <person name="Muzny D."/>
            <person name="Qin X."/>
            <person name="Deng J."/>
            <person name="Jiang H."/>
            <person name="Liu Y."/>
            <person name="Qu J."/>
            <person name="Song X.-Z."/>
            <person name="Zhang L."/>
            <person name="Thornton R."/>
            <person name="Coyle M."/>
            <person name="Francisco L."/>
            <person name="Jackson L."/>
            <person name="Javaid M."/>
            <person name="Korchina V."/>
            <person name="Kovar C."/>
            <person name="Mata R."/>
            <person name="Mathew T."/>
            <person name="Ngo R."/>
            <person name="Nguyen L."/>
            <person name="Nguyen N."/>
            <person name="Okwuonu G."/>
            <person name="Ongeri F."/>
            <person name="Pham C."/>
            <person name="Simmons D."/>
            <person name="Wilczek-Boney K."/>
            <person name="Hale W."/>
            <person name="Jakkamsetti A."/>
            <person name="Pham P."/>
            <person name="Ruth R."/>
            <person name="San Lucas F."/>
            <person name="Warren J."/>
            <person name="Zhang J."/>
            <person name="Zhao Z."/>
            <person name="Zhou C."/>
            <person name="Zhu D."/>
            <person name="Lee S."/>
            <person name="Bess C."/>
            <person name="Blankenburg K."/>
            <person name="Forbes L."/>
            <person name="Fu Q."/>
            <person name="Gubbala S."/>
            <person name="Hirani K."/>
            <person name="Jayaseelan J.C."/>
            <person name="Lara F."/>
            <person name="Munidasa M."/>
            <person name="Palculict T."/>
            <person name="Patil S."/>
            <person name="Pu L.-L."/>
            <person name="Saada N."/>
            <person name="Tang L."/>
            <person name="Weissenberger G."/>
            <person name="Zhu Y."/>
            <person name="Hemphill L."/>
            <person name="Shang Y."/>
            <person name="Youmans B."/>
            <person name="Ayvaz T."/>
            <person name="Ross M."/>
            <person name="Santibanez J."/>
            <person name="Aqrawi P."/>
            <person name="Gross S."/>
            <person name="Joshi V."/>
            <person name="Fowler G."/>
            <person name="Nazareth L."/>
            <person name="Reid J."/>
            <person name="Worley K."/>
            <person name="Petrosino J."/>
            <person name="Highlander S."/>
            <person name="Gibbs R."/>
        </authorList>
    </citation>
    <scope>NUCLEOTIDE SEQUENCE [LARGE SCALE GENOMIC DNA]</scope>
    <source>
        <strain evidence="1 2">ATCC 29427</strain>
    </source>
</reference>
<dbReference type="HOGENOM" id="CLU_3237388_0_0_9"/>
<organism evidence="1 2">
    <name type="scientific">Peptoniphilus indolicus ATCC 29427</name>
    <dbReference type="NCBI Taxonomy" id="997350"/>
    <lineage>
        <taxon>Bacteria</taxon>
        <taxon>Bacillati</taxon>
        <taxon>Bacillota</taxon>
        <taxon>Tissierellia</taxon>
        <taxon>Tissierellales</taxon>
        <taxon>Peptoniphilaceae</taxon>
        <taxon>Peptoniphilus</taxon>
    </lineage>
</organism>
<keyword evidence="2" id="KW-1185">Reference proteome</keyword>
<dbReference type="EMBL" id="AGBB01000116">
    <property type="protein sequence ID" value="EGY79709.1"/>
    <property type="molecule type" value="Genomic_DNA"/>
</dbReference>
<sequence>MKLLINVQIYANRLADGILFFPFGITLFISVQEAKINQNFKRY</sequence>
<accession>G4D439</accession>
<proteinExistence type="predicted"/>
<evidence type="ECO:0000313" key="1">
    <source>
        <dbReference type="EMBL" id="EGY79709.1"/>
    </source>
</evidence>
<protein>
    <submittedName>
        <fullName evidence="1">Uncharacterized protein</fullName>
    </submittedName>
</protein>
<evidence type="ECO:0000313" key="2">
    <source>
        <dbReference type="Proteomes" id="UP000003422"/>
    </source>
</evidence>
<comment type="caution">
    <text evidence="1">The sequence shown here is derived from an EMBL/GenBank/DDBJ whole genome shotgun (WGS) entry which is preliminary data.</text>
</comment>
<dbReference type="AlphaFoldDB" id="G4D439"/>